<feature type="compositionally biased region" description="Polar residues" evidence="2">
    <location>
        <begin position="234"/>
        <end position="249"/>
    </location>
</feature>
<feature type="region of interest" description="Disordered" evidence="2">
    <location>
        <begin position="1"/>
        <end position="68"/>
    </location>
</feature>
<evidence type="ECO:0000313" key="5">
    <source>
        <dbReference type="Proteomes" id="UP000490939"/>
    </source>
</evidence>
<feature type="region of interest" description="Disordered" evidence="2">
    <location>
        <begin position="155"/>
        <end position="249"/>
    </location>
</feature>
<gene>
    <name evidence="3" type="ORF">BLS_000481</name>
    <name evidence="4" type="ORF">EG327_008577</name>
</gene>
<keyword evidence="1" id="KW-0175">Coiled coil</keyword>
<feature type="region of interest" description="Disordered" evidence="2">
    <location>
        <begin position="94"/>
        <end position="114"/>
    </location>
</feature>
<dbReference type="AlphaFoldDB" id="A0A8H3VRN2"/>
<feature type="compositionally biased region" description="Acidic residues" evidence="2">
    <location>
        <begin position="96"/>
        <end position="107"/>
    </location>
</feature>
<evidence type="ECO:0000313" key="3">
    <source>
        <dbReference type="EMBL" id="KAE9978548.1"/>
    </source>
</evidence>
<name>A0A8H3VRN2_VENIN</name>
<dbReference type="Proteomes" id="UP000490939">
    <property type="component" value="Unassembled WGS sequence"/>
</dbReference>
<feature type="compositionally biased region" description="Basic residues" evidence="2">
    <location>
        <begin position="33"/>
        <end position="44"/>
    </location>
</feature>
<reference evidence="4 5" key="1">
    <citation type="submission" date="2019-07" db="EMBL/GenBank/DDBJ databases">
        <title>Venturia inaequalis Genome Resource.</title>
        <authorList>
            <person name="Lichtner F.J."/>
        </authorList>
    </citation>
    <scope>NUCLEOTIDE SEQUENCE [LARGE SCALE GENOMIC DNA]</scope>
    <source>
        <strain evidence="3">Bline_iso_100314</strain>
        <strain evidence="4 5">DMI_063113</strain>
    </source>
</reference>
<organism evidence="4 5">
    <name type="scientific">Venturia inaequalis</name>
    <name type="common">Apple scab fungus</name>
    <dbReference type="NCBI Taxonomy" id="5025"/>
    <lineage>
        <taxon>Eukaryota</taxon>
        <taxon>Fungi</taxon>
        <taxon>Dikarya</taxon>
        <taxon>Ascomycota</taxon>
        <taxon>Pezizomycotina</taxon>
        <taxon>Dothideomycetes</taxon>
        <taxon>Pleosporomycetidae</taxon>
        <taxon>Venturiales</taxon>
        <taxon>Venturiaceae</taxon>
        <taxon>Venturia</taxon>
    </lineage>
</organism>
<feature type="region of interest" description="Disordered" evidence="2">
    <location>
        <begin position="337"/>
        <end position="357"/>
    </location>
</feature>
<evidence type="ECO:0000256" key="1">
    <source>
        <dbReference type="SAM" id="Coils"/>
    </source>
</evidence>
<dbReference type="Proteomes" id="UP000433883">
    <property type="component" value="Unassembled WGS sequence"/>
</dbReference>
<protein>
    <submittedName>
        <fullName evidence="4">Uncharacterized protein</fullName>
    </submittedName>
</protein>
<feature type="coiled-coil region" evidence="1">
    <location>
        <begin position="372"/>
        <end position="430"/>
    </location>
</feature>
<keyword evidence="5" id="KW-1185">Reference proteome</keyword>
<dbReference type="EMBL" id="WNWQ01000109">
    <property type="protein sequence ID" value="KAE9978548.1"/>
    <property type="molecule type" value="Genomic_DNA"/>
</dbReference>
<dbReference type="EMBL" id="WNWR01000054">
    <property type="protein sequence ID" value="KAE9992563.1"/>
    <property type="molecule type" value="Genomic_DNA"/>
</dbReference>
<evidence type="ECO:0000313" key="4">
    <source>
        <dbReference type="EMBL" id="KAE9992563.1"/>
    </source>
</evidence>
<feature type="compositionally biased region" description="Basic and acidic residues" evidence="2">
    <location>
        <begin position="198"/>
        <end position="216"/>
    </location>
</feature>
<sequence>MTYVSYQQDRVTHYTPPDPPPHDDDIATYLRQNRTKQKASRRANPRQSAHQYQAATLAQQEAQRARQKLEERERLRSVAREKLAASTGLVKSVEVDEREAEGEMPAEDAERLRGESVDAGAMEVDEGDASLFCPMGEAESVQATSLSVSASARSVQQGQMIQQQGQRGQQPNQNAHVAPMAPMQPTTRRAVGPAHTPRQRDDNNRHFDNRRDDNARNMDSMSEDTPLGRYPVAQSMQPSPSNQAYQSTQSYHQANHFNQPMQNQSPSQAPLPTQTFDLATADTRKRKRETLSNHQDMSSIMRSLERLDQQNSLDIASRDSEIMRLKLQLSDLRSLTASTENEDARGRSQNGQTMAQQTASLRAEVTSLRQYKVSAEYKIQDLELALQDKESEMQAADDWSSEKELMEGKMHDKEAQLAQAQEQVSRFMDAFNREAALRHDLVKKLESGERFNVKLSKDLKKKSEEVRLGGEGRERYVRLSGAVRGLFTHIQMETMSTEEFGDVGKALKRVRDLVFGQDEQINGGGVGR</sequence>
<feature type="compositionally biased region" description="Polar residues" evidence="2">
    <location>
        <begin position="45"/>
        <end position="62"/>
    </location>
</feature>
<feature type="compositionally biased region" description="Polar residues" evidence="2">
    <location>
        <begin position="347"/>
        <end position="357"/>
    </location>
</feature>
<accession>A0A8H3VRN2</accession>
<feature type="compositionally biased region" description="Low complexity" evidence="2">
    <location>
        <begin position="156"/>
        <end position="173"/>
    </location>
</feature>
<proteinExistence type="predicted"/>
<comment type="caution">
    <text evidence="4">The sequence shown here is derived from an EMBL/GenBank/DDBJ whole genome shotgun (WGS) entry which is preliminary data.</text>
</comment>
<evidence type="ECO:0000256" key="2">
    <source>
        <dbReference type="SAM" id="MobiDB-lite"/>
    </source>
</evidence>